<evidence type="ECO:0000313" key="6">
    <source>
        <dbReference type="EMBL" id="ACO12602.1"/>
    </source>
</evidence>
<dbReference type="InterPro" id="IPR002833">
    <property type="entry name" value="PTH2"/>
</dbReference>
<comment type="similarity">
    <text evidence="3">Belongs to the PTH2 family.</text>
</comment>
<keyword evidence="2 6" id="KW-0378">Hydrolase</keyword>
<dbReference type="OrthoDB" id="1733656at2759"/>
<evidence type="ECO:0000256" key="5">
    <source>
        <dbReference type="SAM" id="Phobius"/>
    </source>
</evidence>
<dbReference type="GO" id="GO:0004045">
    <property type="term" value="F:peptidyl-tRNA hydrolase activity"/>
    <property type="evidence" value="ECO:0007669"/>
    <property type="project" value="UniProtKB-EC"/>
</dbReference>
<protein>
    <recommendedName>
        <fullName evidence="1">peptidyl-tRNA hydrolase</fullName>
        <ecNumber evidence="1">3.1.1.29</ecNumber>
    </recommendedName>
</protein>
<dbReference type="EMBL" id="BT078178">
    <property type="protein sequence ID" value="ACO12602.1"/>
    <property type="molecule type" value="mRNA"/>
</dbReference>
<dbReference type="CDD" id="cd02430">
    <property type="entry name" value="PTH2"/>
    <property type="match status" value="1"/>
</dbReference>
<dbReference type="NCBIfam" id="TIGR00283">
    <property type="entry name" value="arch_pth2"/>
    <property type="match status" value="1"/>
</dbReference>
<dbReference type="AlphaFoldDB" id="C1BU99"/>
<dbReference type="InterPro" id="IPR023476">
    <property type="entry name" value="Pep_tRNA_hydro_II_dom_sf"/>
</dbReference>
<sequence length="193" mass="21829">MVEVHPNFLSDWVSTSYLIDEEEDEKDDQYIPKWWKNQLMIMFVGILCGVFVNAFLRRSASSSLSQNSRHFLSNLFKSTKMVFLVRTDIGMGKGKIASQVAHAAILCYQDAQRKKSDHLNNWEYTGQMKVVLKCSDEAEFDRLYTEAKNLGLITSVVKDAGRTQIPHGTKTVVGIGPGPLEVIDKITGHLKLY</sequence>
<evidence type="ECO:0000256" key="1">
    <source>
        <dbReference type="ARBA" id="ARBA00013260"/>
    </source>
</evidence>
<dbReference type="SUPFAM" id="SSF102462">
    <property type="entry name" value="Peptidyl-tRNA hydrolase II"/>
    <property type="match status" value="1"/>
</dbReference>
<dbReference type="Pfam" id="PF01981">
    <property type="entry name" value="PTH2"/>
    <property type="match status" value="1"/>
</dbReference>
<gene>
    <name evidence="6" type="primary">PTH2</name>
</gene>
<dbReference type="EC" id="3.1.1.29" evidence="1"/>
<evidence type="ECO:0000256" key="3">
    <source>
        <dbReference type="ARBA" id="ARBA00038050"/>
    </source>
</evidence>
<dbReference type="Gene3D" id="3.40.1490.10">
    <property type="entry name" value="Bit1"/>
    <property type="match status" value="1"/>
</dbReference>
<keyword evidence="5" id="KW-1133">Transmembrane helix</keyword>
<name>C1BU99_LEPSM</name>
<reference evidence="7" key="2">
    <citation type="submission" date="2010-03" db="EMBL/GenBank/DDBJ databases">
        <title>Atlantic Lepeophtheirus salmonis ESTs and full-length cDNAs.</title>
        <authorList>
            <person name="Yasuike M."/>
            <person name="von Schalburg K."/>
            <person name="Cooper G."/>
            <person name="Leong J."/>
            <person name="Nilsen F."/>
            <person name="Jones S.R.M."/>
            <person name="Koop B.F."/>
        </authorList>
    </citation>
    <scope>NUCLEOTIDE SEQUENCE</scope>
    <source>
        <strain evidence="7">Atlantic form</strain>
        <tissue evidence="7">Mixed tissue</tissue>
    </source>
</reference>
<evidence type="ECO:0000256" key="4">
    <source>
        <dbReference type="ARBA" id="ARBA00048707"/>
    </source>
</evidence>
<feature type="transmembrane region" description="Helical" evidence="5">
    <location>
        <begin position="39"/>
        <end position="56"/>
    </location>
</feature>
<dbReference type="FunFam" id="3.40.1490.10:FF:000001">
    <property type="entry name" value="Peptidyl-tRNA hydrolase 2"/>
    <property type="match status" value="1"/>
</dbReference>
<keyword evidence="5" id="KW-0812">Transmembrane</keyword>
<organism evidence="6">
    <name type="scientific">Lepeophtheirus salmonis</name>
    <name type="common">Salmon louse</name>
    <name type="synonym">Caligus salmonis</name>
    <dbReference type="NCBI Taxonomy" id="72036"/>
    <lineage>
        <taxon>Eukaryota</taxon>
        <taxon>Metazoa</taxon>
        <taxon>Ecdysozoa</taxon>
        <taxon>Arthropoda</taxon>
        <taxon>Crustacea</taxon>
        <taxon>Multicrustacea</taxon>
        <taxon>Hexanauplia</taxon>
        <taxon>Copepoda</taxon>
        <taxon>Siphonostomatoida</taxon>
        <taxon>Caligidae</taxon>
        <taxon>Lepeophtheirus</taxon>
    </lineage>
</organism>
<dbReference type="GO" id="GO:0005829">
    <property type="term" value="C:cytosol"/>
    <property type="evidence" value="ECO:0007669"/>
    <property type="project" value="TreeGrafter"/>
</dbReference>
<accession>C1BU99</accession>
<dbReference type="EMBL" id="BT120497">
    <property type="protein sequence ID" value="ADD24137.1"/>
    <property type="molecule type" value="mRNA"/>
</dbReference>
<dbReference type="NCBIfam" id="NF003314">
    <property type="entry name" value="PRK04322.1"/>
    <property type="match status" value="1"/>
</dbReference>
<comment type="catalytic activity">
    <reaction evidence="4">
        <text>an N-acyl-L-alpha-aminoacyl-tRNA + H2O = an N-acyl-L-amino acid + a tRNA + H(+)</text>
        <dbReference type="Rhea" id="RHEA:54448"/>
        <dbReference type="Rhea" id="RHEA-COMP:10123"/>
        <dbReference type="Rhea" id="RHEA-COMP:13883"/>
        <dbReference type="ChEBI" id="CHEBI:15377"/>
        <dbReference type="ChEBI" id="CHEBI:15378"/>
        <dbReference type="ChEBI" id="CHEBI:59874"/>
        <dbReference type="ChEBI" id="CHEBI:78442"/>
        <dbReference type="ChEBI" id="CHEBI:138191"/>
        <dbReference type="EC" id="3.1.1.29"/>
    </reaction>
</comment>
<dbReference type="EMBL" id="BT121594">
    <property type="protein sequence ID" value="ADD38524.1"/>
    <property type="molecule type" value="mRNA"/>
</dbReference>
<proteinExistence type="evidence at transcript level"/>
<dbReference type="PANTHER" id="PTHR12649">
    <property type="entry name" value="PEPTIDYL-TRNA HYDROLASE 2"/>
    <property type="match status" value="1"/>
</dbReference>
<dbReference type="PANTHER" id="PTHR12649:SF11">
    <property type="entry name" value="PEPTIDYL-TRNA HYDROLASE 2, MITOCHONDRIAL"/>
    <property type="match status" value="1"/>
</dbReference>
<evidence type="ECO:0000256" key="2">
    <source>
        <dbReference type="ARBA" id="ARBA00022801"/>
    </source>
</evidence>
<reference evidence="6" key="1">
    <citation type="submission" date="2009-06" db="EMBL/GenBank/DDBJ databases">
        <title>Lepeophtheirus salmonis ESTs and full-length cDNAs.</title>
        <authorList>
            <person name="Yasuike M."/>
            <person name="von Schalburg K."/>
            <person name="Cooper G."/>
            <person name="Leong J."/>
            <person name="Jones S.R.M."/>
            <person name="Koop B.F."/>
        </authorList>
    </citation>
    <scope>NUCLEOTIDE SEQUENCE</scope>
    <source>
        <strain evidence="6">Pacific form</strain>
        <tissue evidence="6">Whole</tissue>
    </source>
</reference>
<evidence type="ECO:0000313" key="7">
    <source>
        <dbReference type="EMBL" id="ADD38524.1"/>
    </source>
</evidence>
<keyword evidence="5" id="KW-0472">Membrane</keyword>